<feature type="transmembrane region" description="Helical" evidence="13">
    <location>
        <begin position="472"/>
        <end position="501"/>
    </location>
</feature>
<feature type="domain" description="Cation/H+ exchanger transmembrane" evidence="14">
    <location>
        <begin position="247"/>
        <end position="633"/>
    </location>
</feature>
<organism evidence="17 18">
    <name type="scientific">Arabidopsis arenosa</name>
    <name type="common">Sand rock-cress</name>
    <name type="synonym">Cardaminopsis arenosa</name>
    <dbReference type="NCBI Taxonomy" id="38785"/>
    <lineage>
        <taxon>Eukaryota</taxon>
        <taxon>Viridiplantae</taxon>
        <taxon>Streptophyta</taxon>
        <taxon>Embryophyta</taxon>
        <taxon>Tracheophyta</taxon>
        <taxon>Spermatophyta</taxon>
        <taxon>Magnoliopsida</taxon>
        <taxon>eudicotyledons</taxon>
        <taxon>Gunneridae</taxon>
        <taxon>Pentapetalae</taxon>
        <taxon>rosids</taxon>
        <taxon>malvids</taxon>
        <taxon>Brassicales</taxon>
        <taxon>Brassicaceae</taxon>
        <taxon>Camelineae</taxon>
        <taxon>Arabidopsis</taxon>
    </lineage>
</organism>
<feature type="transmembrane region" description="Helical" evidence="13">
    <location>
        <begin position="556"/>
        <end position="578"/>
    </location>
</feature>
<evidence type="ECO:0000256" key="5">
    <source>
        <dbReference type="ARBA" id="ARBA00022692"/>
    </source>
</evidence>
<keyword evidence="2" id="KW-0813">Transport</keyword>
<dbReference type="GO" id="GO:0015297">
    <property type="term" value="F:antiporter activity"/>
    <property type="evidence" value="ECO:0007669"/>
    <property type="project" value="UniProtKB-KW"/>
</dbReference>
<feature type="transmembrane region" description="Helical" evidence="13">
    <location>
        <begin position="398"/>
        <end position="418"/>
    </location>
</feature>
<reference evidence="17" key="1">
    <citation type="submission" date="2021-01" db="EMBL/GenBank/DDBJ databases">
        <authorList>
            <person name="Bezrukov I."/>
        </authorList>
    </citation>
    <scope>NUCLEOTIDE SEQUENCE</scope>
</reference>
<evidence type="ECO:0000256" key="1">
    <source>
        <dbReference type="ARBA" id="ARBA00004141"/>
    </source>
</evidence>
<feature type="transmembrane region" description="Helical" evidence="13">
    <location>
        <begin position="365"/>
        <end position="386"/>
    </location>
</feature>
<dbReference type="InterPro" id="IPR041469">
    <property type="entry name" value="Subtilisin-like_FN3"/>
</dbReference>
<keyword evidence="4" id="KW-0633">Potassium transport</keyword>
<feature type="region of interest" description="Disordered" evidence="12">
    <location>
        <begin position="716"/>
        <end position="736"/>
    </location>
</feature>
<evidence type="ECO:0000313" key="18">
    <source>
        <dbReference type="Proteomes" id="UP000682877"/>
    </source>
</evidence>
<dbReference type="Pfam" id="PF00999">
    <property type="entry name" value="Na_H_Exchanger"/>
    <property type="match status" value="1"/>
</dbReference>
<feature type="domain" description="Cation/H(+) antiporter central" evidence="16">
    <location>
        <begin position="737"/>
        <end position="835"/>
    </location>
</feature>
<dbReference type="Pfam" id="PF17766">
    <property type="entry name" value="fn3_6"/>
    <property type="match status" value="1"/>
</dbReference>
<dbReference type="PANTHER" id="PTHR32468">
    <property type="entry name" value="CATION/H + ANTIPORTER"/>
    <property type="match status" value="1"/>
</dbReference>
<accession>A0A8S2BAW0</accession>
<evidence type="ECO:0000259" key="16">
    <source>
        <dbReference type="Pfam" id="PF23256"/>
    </source>
</evidence>
<feature type="transmembrane region" description="Helical" evidence="13">
    <location>
        <begin position="333"/>
        <end position="353"/>
    </location>
</feature>
<dbReference type="GO" id="GO:1902600">
    <property type="term" value="P:proton transmembrane transport"/>
    <property type="evidence" value="ECO:0007669"/>
    <property type="project" value="InterPro"/>
</dbReference>
<comment type="function">
    <text evidence="11">May operate as a cation/H(+) antiporter.</text>
</comment>
<dbReference type="AlphaFoldDB" id="A0A8S2BAW0"/>
<keyword evidence="5 13" id="KW-0812">Transmembrane</keyword>
<dbReference type="InterPro" id="IPR050794">
    <property type="entry name" value="CPA2_transporter"/>
</dbReference>
<evidence type="ECO:0008006" key="19">
    <source>
        <dbReference type="Google" id="ProtNLM"/>
    </source>
</evidence>
<evidence type="ECO:0000256" key="10">
    <source>
        <dbReference type="ARBA" id="ARBA00038341"/>
    </source>
</evidence>
<name>A0A8S2BAW0_ARAAE</name>
<evidence type="ECO:0000256" key="4">
    <source>
        <dbReference type="ARBA" id="ARBA00022538"/>
    </source>
</evidence>
<evidence type="ECO:0000256" key="8">
    <source>
        <dbReference type="ARBA" id="ARBA00023065"/>
    </source>
</evidence>
<evidence type="ECO:0000256" key="9">
    <source>
        <dbReference type="ARBA" id="ARBA00023136"/>
    </source>
</evidence>
<keyword evidence="9 13" id="KW-0472">Membrane</keyword>
<evidence type="ECO:0000313" key="17">
    <source>
        <dbReference type="EMBL" id="CAE6247633.1"/>
    </source>
</evidence>
<feature type="transmembrane region" description="Helical" evidence="13">
    <location>
        <begin position="235"/>
        <end position="258"/>
    </location>
</feature>
<evidence type="ECO:0000256" key="3">
    <source>
        <dbReference type="ARBA" id="ARBA00022449"/>
    </source>
</evidence>
<dbReference type="PANTHER" id="PTHR32468:SF109">
    <property type="entry name" value="CATION_H(+) ANTIPORTER 24-RELATED"/>
    <property type="match status" value="1"/>
</dbReference>
<comment type="similarity">
    <text evidence="10">Belongs to the monovalent cation:proton antiporter 2 (CPA2) transporter (TC 2.A.37) family. CHX (TC 2.A.37.4) subfamily.</text>
</comment>
<sequence>MNASGTGAVSTEFDYGAGHVDPIAALNPGLVYELGKSDHIAFLCGLNYTSKTLQLIAGEAVTCRGNTLPRNLNYPSMSAKINGYNSSYTVTFKRTVTNLGTPNSTYKSKIVLNRGAKLKVKVSPSVLSFKRVNEKQSFTVTVSGNNLNLNLPSSANLIWSDGTHNVRSVIVVYMTYFPSDDWSALPTRFGFWPGNPTTTGEVSSRVFSARLPVVCRQIHDKQPFGMFKGENGMNYTFSTFLIEAILIILFIKIVYFLLRPLRQPRIVCEIIGGMMIGPSMLGRSRNFNYYLFPPIANYICANIGLLGFFYFFFLTAAKTDVAEIFKAPRKHKYIAAISVLVPIACVGGTGAALKDKMDVRLQKSSSIGGVTFALGFTSFPVIYTVLRDMNLLNSEIGKFAMSVTLLGDMVGIYVLVLFEAMAQADGGGGAYSVIWFLISSAILAAFLLLVVKRTFERIVAKTPEGGLVNQNYIVMILMGVLVSCFLTDMFGMAIAVGPIWLGLVVPHGPPLGSTLAIRSETFVNEFLMPFSFALVGQKTNVNLLSNETWPKQVSPLVYMSIVGFVTKFVSSTGAALFFKVPTRDSLTLGLMMNLRGQIDILLYLHWIDKRMVGLPGYTVMVLYAILVTGVTAPLISFLYDPTRPYRSSKRRTIQHTPQNTEMGLVLAVSDHDTFSGLITFLDFAYPTKTSPFSIFAIQLVELEGRAQPLFIEHDKRKKEDEEYEEEEEEPERMRRSRRVDQVQSAFKLYQEKRSECVKMHAYTANASKHHMYQDICGVALTKKTAFILLPYQKERLQDAALTELRDSGMLSVNADVLAHTPCSVCIYYEQGRLKNAMVRSSMDPQHTTNSSHMRQEMYRFVVLFLGGADNREALHLADRMTENPYITLTVIRFLAHNHEGEDEREKKLDDGVVTWFWVKNESNERVSYKEVVVKNGAETLAAIQAMNVNDYDLWITGRREGINPKILEGLSTWSEDHQLGVIGDTVAGSVFASDGSVLVVQQQVRNQKGGDGFLNGKFDYKKLVSPWSHS</sequence>
<keyword evidence="8" id="KW-0406">Ion transport</keyword>
<dbReference type="Gene3D" id="1.20.1530.20">
    <property type="match status" value="1"/>
</dbReference>
<evidence type="ECO:0000256" key="12">
    <source>
        <dbReference type="SAM" id="MobiDB-lite"/>
    </source>
</evidence>
<dbReference type="Gene3D" id="2.60.40.2310">
    <property type="match status" value="1"/>
</dbReference>
<dbReference type="InterPro" id="IPR057291">
    <property type="entry name" value="CHX17_2nd"/>
</dbReference>
<keyword evidence="7 13" id="KW-1133">Transmembrane helix</keyword>
<evidence type="ECO:0000256" key="11">
    <source>
        <dbReference type="ARBA" id="ARBA00054890"/>
    </source>
</evidence>
<keyword evidence="18" id="KW-1185">Reference proteome</keyword>
<feature type="transmembrane region" description="Helical" evidence="13">
    <location>
        <begin position="430"/>
        <end position="451"/>
    </location>
</feature>
<dbReference type="GO" id="GO:0006885">
    <property type="term" value="P:regulation of pH"/>
    <property type="evidence" value="ECO:0007669"/>
    <property type="project" value="TreeGrafter"/>
</dbReference>
<dbReference type="InterPro" id="IPR038770">
    <property type="entry name" value="Na+/solute_symporter_sf"/>
</dbReference>
<dbReference type="FunFam" id="1.20.1530.20:FF:000022">
    <property type="entry name" value="Cation/H(+) antiporter 24"/>
    <property type="match status" value="1"/>
</dbReference>
<dbReference type="GO" id="GO:0006813">
    <property type="term" value="P:potassium ion transport"/>
    <property type="evidence" value="ECO:0007669"/>
    <property type="project" value="UniProtKB-KW"/>
</dbReference>
<evidence type="ECO:0000259" key="14">
    <source>
        <dbReference type="Pfam" id="PF00999"/>
    </source>
</evidence>
<feature type="transmembrane region" description="Helical" evidence="13">
    <location>
        <begin position="295"/>
        <end position="313"/>
    </location>
</feature>
<dbReference type="Pfam" id="PF23256">
    <property type="entry name" value="CHX17_2nd"/>
    <property type="match status" value="1"/>
</dbReference>
<feature type="transmembrane region" description="Helical" evidence="13">
    <location>
        <begin position="590"/>
        <end position="607"/>
    </location>
</feature>
<evidence type="ECO:0000256" key="2">
    <source>
        <dbReference type="ARBA" id="ARBA00022448"/>
    </source>
</evidence>
<keyword evidence="3" id="KW-0050">Antiport</keyword>
<feature type="compositionally biased region" description="Acidic residues" evidence="12">
    <location>
        <begin position="721"/>
        <end position="730"/>
    </location>
</feature>
<evidence type="ECO:0000259" key="15">
    <source>
        <dbReference type="Pfam" id="PF17766"/>
    </source>
</evidence>
<evidence type="ECO:0000256" key="13">
    <source>
        <dbReference type="SAM" id="Phobius"/>
    </source>
</evidence>
<evidence type="ECO:0000256" key="6">
    <source>
        <dbReference type="ARBA" id="ARBA00022958"/>
    </source>
</evidence>
<feature type="domain" description="Subtilisin-like protease fibronectin type-III" evidence="15">
    <location>
        <begin position="71"/>
        <end position="172"/>
    </location>
</feature>
<dbReference type="GO" id="GO:0012505">
    <property type="term" value="C:endomembrane system"/>
    <property type="evidence" value="ECO:0007669"/>
    <property type="project" value="TreeGrafter"/>
</dbReference>
<protein>
    <recommendedName>
        <fullName evidence="19">Cation/H+ exchanger domain-containing protein</fullName>
    </recommendedName>
</protein>
<feature type="transmembrane region" description="Helical" evidence="13">
    <location>
        <begin position="619"/>
        <end position="639"/>
    </location>
</feature>
<dbReference type="InterPro" id="IPR006153">
    <property type="entry name" value="Cation/H_exchanger_TM"/>
</dbReference>
<dbReference type="GO" id="GO:0016020">
    <property type="term" value="C:membrane"/>
    <property type="evidence" value="ECO:0007669"/>
    <property type="project" value="UniProtKB-SubCell"/>
</dbReference>
<dbReference type="Proteomes" id="UP000682877">
    <property type="component" value="Chromosome 8"/>
</dbReference>
<gene>
    <name evidence="17" type="ORF">AARE701A_LOCUS21835</name>
</gene>
<comment type="subcellular location">
    <subcellularLocation>
        <location evidence="1">Membrane</location>
        <topology evidence="1">Multi-pass membrane protein</topology>
    </subcellularLocation>
</comment>
<keyword evidence="6" id="KW-0630">Potassium</keyword>
<proteinExistence type="inferred from homology"/>
<evidence type="ECO:0000256" key="7">
    <source>
        <dbReference type="ARBA" id="ARBA00022989"/>
    </source>
</evidence>
<dbReference type="EMBL" id="LR999458">
    <property type="protein sequence ID" value="CAE6247633.1"/>
    <property type="molecule type" value="Genomic_DNA"/>
</dbReference>
<feature type="transmembrane region" description="Helical" evidence="13">
    <location>
        <begin position="265"/>
        <end position="283"/>
    </location>
</feature>